<feature type="chain" id="PRO_5005818424" description="Lipoprotein" evidence="1">
    <location>
        <begin position="18"/>
        <end position="267"/>
    </location>
</feature>
<evidence type="ECO:0008006" key="4">
    <source>
        <dbReference type="Google" id="ProtNLM"/>
    </source>
</evidence>
<dbReference type="EMBL" id="LIYD01000005">
    <property type="protein sequence ID" value="KOS06308.1"/>
    <property type="molecule type" value="Genomic_DNA"/>
</dbReference>
<protein>
    <recommendedName>
        <fullName evidence="4">Lipoprotein</fullName>
    </recommendedName>
</protein>
<dbReference type="Proteomes" id="UP000037755">
    <property type="component" value="Unassembled WGS sequence"/>
</dbReference>
<feature type="signal peptide" evidence="1">
    <location>
        <begin position="1"/>
        <end position="17"/>
    </location>
</feature>
<dbReference type="OrthoDB" id="1261238at2"/>
<dbReference type="AlphaFoldDB" id="A0A0M8MIK7"/>
<dbReference type="RefSeq" id="WP_054407807.1">
    <property type="nucleotide sequence ID" value="NZ_FOYA01000001.1"/>
</dbReference>
<name>A0A0M8MIK7_9FLAO</name>
<sequence>MKYLIVLLLSVSLASCKKDTASATSTTDTITQENKTVDSVALLKQFGGLWISDSYLTAIEKTKSVYANREYTSAVLGFEFNKQLNHVWGFSEHEGGTSWPVTYNPATNRYTYDITRKEDYQEAQDFVLYKVGDNLIEIAHAKPARKERYRRISAKSDIYALNYELNRMLFEGSYTDSLSGKKVSFGRKGNVSGFGDMAYYLILNDFGEGLEFDTVLIDKNKEQEGRQTYHFEIKGTTIHLFATTNNEEQLTYTINPTPAFVLKKDKL</sequence>
<dbReference type="PROSITE" id="PS51257">
    <property type="entry name" value="PROKAR_LIPOPROTEIN"/>
    <property type="match status" value="1"/>
</dbReference>
<dbReference type="PATRIC" id="fig|1202724.3.peg.2051"/>
<evidence type="ECO:0000313" key="2">
    <source>
        <dbReference type="EMBL" id="KOS06308.1"/>
    </source>
</evidence>
<proteinExistence type="predicted"/>
<keyword evidence="1" id="KW-0732">Signal</keyword>
<gene>
    <name evidence="2" type="ORF">AM493_09885</name>
</gene>
<evidence type="ECO:0000256" key="1">
    <source>
        <dbReference type="SAM" id="SignalP"/>
    </source>
</evidence>
<organism evidence="2 3">
    <name type="scientific">Flavobacterium akiainvivens</name>
    <dbReference type="NCBI Taxonomy" id="1202724"/>
    <lineage>
        <taxon>Bacteria</taxon>
        <taxon>Pseudomonadati</taxon>
        <taxon>Bacteroidota</taxon>
        <taxon>Flavobacteriia</taxon>
        <taxon>Flavobacteriales</taxon>
        <taxon>Flavobacteriaceae</taxon>
        <taxon>Flavobacterium</taxon>
    </lineage>
</organism>
<reference evidence="2 3" key="1">
    <citation type="submission" date="2015-08" db="EMBL/GenBank/DDBJ databases">
        <title>Whole genome sequence of Flavobacterium akiainvivens IK-1T, from decaying Wikstroemia oahuensis, an endemic Hawaiian shrub.</title>
        <authorList>
            <person name="Wan X."/>
            <person name="Hou S."/>
            <person name="Saito J."/>
            <person name="Donachie S."/>
        </authorList>
    </citation>
    <scope>NUCLEOTIDE SEQUENCE [LARGE SCALE GENOMIC DNA]</scope>
    <source>
        <strain evidence="2 3">IK-1</strain>
    </source>
</reference>
<accession>A0A0M8MIK7</accession>
<comment type="caution">
    <text evidence="2">The sequence shown here is derived from an EMBL/GenBank/DDBJ whole genome shotgun (WGS) entry which is preliminary data.</text>
</comment>
<keyword evidence="3" id="KW-1185">Reference proteome</keyword>
<evidence type="ECO:0000313" key="3">
    <source>
        <dbReference type="Proteomes" id="UP000037755"/>
    </source>
</evidence>